<evidence type="ECO:0000313" key="1">
    <source>
        <dbReference type="EMBL" id="KAJ5537621.1"/>
    </source>
</evidence>
<protein>
    <recommendedName>
        <fullName evidence="3">Actin-like ATPase domain-containing protein</fullName>
    </recommendedName>
</protein>
<gene>
    <name evidence="1" type="ORF">N7494_007100</name>
</gene>
<dbReference type="AlphaFoldDB" id="A0AAD6CUP4"/>
<name>A0AAD6CUP4_9EURO</name>
<evidence type="ECO:0008006" key="3">
    <source>
        <dbReference type="Google" id="ProtNLM"/>
    </source>
</evidence>
<reference evidence="1 2" key="1">
    <citation type="journal article" date="2023" name="IMA Fungus">
        <title>Comparative genomic study of the Penicillium genus elucidates a diverse pangenome and 15 lateral gene transfer events.</title>
        <authorList>
            <person name="Petersen C."/>
            <person name="Sorensen T."/>
            <person name="Nielsen M.R."/>
            <person name="Sondergaard T.E."/>
            <person name="Sorensen J.L."/>
            <person name="Fitzpatrick D.A."/>
            <person name="Frisvad J.C."/>
            <person name="Nielsen K.L."/>
        </authorList>
    </citation>
    <scope>NUCLEOTIDE SEQUENCE [LARGE SCALE GENOMIC DNA]</scope>
    <source>
        <strain evidence="1 2">IBT 35679</strain>
    </source>
</reference>
<dbReference type="Proteomes" id="UP001220324">
    <property type="component" value="Unassembled WGS sequence"/>
</dbReference>
<sequence length="558" mass="62156">MSASKRRKQTKLVIGLDSGTTFSGIAWALEGCKGDIVEVIQEWPGKGNSTSQKAPTLISYHGNEIQWGYQVDDINTAVRGVKLLLGTSQPTRYIPAAESERLIRALKKEPVAVAGDYMKMIVSHAKQILHRRGMGDLLERPDVKYILTIPGVWSHKAEDLTMQAAFLAGIPRNNLTVLSEPEAAAIYAIRTIQPNKMTEGDCFIVCDAGGGTVDLITYRITQLEPMRMEEVTEGTGEVCGSVILDGLFENYLIRTLGKKVYKGMGNATKRIAMQRWQNDIKPHYSGPDDENEDLDLGYVIPIPAMPNGILYMEHGQVKEIFDHVVTQIEALISAQETSMKRAGFSAKAIVLVGGLGASEYVYKRLKSRFEGTEVIQPLNAWSAVVRGAVYRGLEGNQVDNRKARSHYGVCKQSTFNPAIHQGKSPQWDNLEETWFVDKQMQWYIRKVSGGTMSEDSPISFTFYECVMKGDSLVFTSHLHSCLKEAAPEEYGSDTPTLCELTADLSQVPRALFRSYVNSKGVRYYKVNFNLVLTPKSASLLFELRFNGMNYGTVQARYI</sequence>
<dbReference type="InterPro" id="IPR043129">
    <property type="entry name" value="ATPase_NBD"/>
</dbReference>
<dbReference type="SUPFAM" id="SSF53067">
    <property type="entry name" value="Actin-like ATPase domain"/>
    <property type="match status" value="2"/>
</dbReference>
<dbReference type="EMBL" id="JAQIZZ010000006">
    <property type="protein sequence ID" value="KAJ5537621.1"/>
    <property type="molecule type" value="Genomic_DNA"/>
</dbReference>
<dbReference type="Gene3D" id="3.30.420.40">
    <property type="match status" value="2"/>
</dbReference>
<evidence type="ECO:0000313" key="2">
    <source>
        <dbReference type="Proteomes" id="UP001220324"/>
    </source>
</evidence>
<dbReference type="Gene3D" id="3.90.640.10">
    <property type="entry name" value="Actin, Chain A, domain 4"/>
    <property type="match status" value="1"/>
</dbReference>
<accession>A0AAD6CUP4</accession>
<dbReference type="CDD" id="cd10170">
    <property type="entry name" value="ASKHA_NBD_HSP70"/>
    <property type="match status" value="1"/>
</dbReference>
<dbReference type="PANTHER" id="PTHR14187">
    <property type="entry name" value="ALPHA KINASE/ELONGATION FACTOR 2 KINASE"/>
    <property type="match status" value="1"/>
</dbReference>
<organism evidence="1 2">
    <name type="scientific">Penicillium frequentans</name>
    <dbReference type="NCBI Taxonomy" id="3151616"/>
    <lineage>
        <taxon>Eukaryota</taxon>
        <taxon>Fungi</taxon>
        <taxon>Dikarya</taxon>
        <taxon>Ascomycota</taxon>
        <taxon>Pezizomycotina</taxon>
        <taxon>Eurotiomycetes</taxon>
        <taxon>Eurotiomycetidae</taxon>
        <taxon>Eurotiales</taxon>
        <taxon>Aspergillaceae</taxon>
        <taxon>Penicillium</taxon>
    </lineage>
</organism>
<keyword evidence="2" id="KW-1185">Reference proteome</keyword>
<comment type="caution">
    <text evidence="1">The sequence shown here is derived from an EMBL/GenBank/DDBJ whole genome shotgun (WGS) entry which is preliminary data.</text>
</comment>
<dbReference type="PANTHER" id="PTHR14187:SF82">
    <property type="entry name" value="FAMILY CHAPERONE, PUTATIVE (AFU_ORTHOLOGUE AFUA_7G08575)-RELATED"/>
    <property type="match status" value="1"/>
</dbReference>
<proteinExistence type="predicted"/>